<reference evidence="8 9" key="1">
    <citation type="journal article" date="2011" name="J. Gen. Appl. Microbiol.">
        <title>Draft genome sequencing of the enigmatic basidiomycete Mixia osmundae.</title>
        <authorList>
            <person name="Nishida H."/>
            <person name="Nagatsuka Y."/>
            <person name="Sugiyama J."/>
        </authorList>
    </citation>
    <scope>NUCLEOTIDE SEQUENCE [LARGE SCALE GENOMIC DNA]</scope>
    <source>
        <strain evidence="9">CBS 9802 / IAM 14324 / JCM 22182 / KY 12970</strain>
    </source>
</reference>
<dbReference type="PANTHER" id="PTHR10696:SF25">
    <property type="entry name" value="OXIDOREDUCTASE AIM17-RELATED"/>
    <property type="match status" value="1"/>
</dbReference>
<evidence type="ECO:0000259" key="7">
    <source>
        <dbReference type="Pfam" id="PF02668"/>
    </source>
</evidence>
<evidence type="ECO:0000313" key="9">
    <source>
        <dbReference type="Proteomes" id="UP000009131"/>
    </source>
</evidence>
<dbReference type="Gene3D" id="3.30.2020.30">
    <property type="match status" value="1"/>
</dbReference>
<evidence type="ECO:0000256" key="3">
    <source>
        <dbReference type="ARBA" id="ARBA00022723"/>
    </source>
</evidence>
<dbReference type="Gene3D" id="3.60.130.10">
    <property type="entry name" value="Clavaminate synthase-like"/>
    <property type="match status" value="1"/>
</dbReference>
<dbReference type="eggNOG" id="KOG3888">
    <property type="taxonomic scope" value="Eukaryota"/>
</dbReference>
<evidence type="ECO:0000256" key="1">
    <source>
        <dbReference type="ARBA" id="ARBA00001954"/>
    </source>
</evidence>
<sequence length="473" mass="53036">MAASTGLRLARTVPAVRYKASRHASRLAIPTSAAVDTLEGLHSTTSLAPSVKERHDHLIISSRQHGLQNIALPYAWLRDACTAPTSVHPSTQQKVFRTSDVPAAIRPATVLLRQDDEHWKLEIVWDCALQPDQVEADRSVFDLAELASHVTPAGYAARNSLQELAPILWKRSSLSDRNLRIPYARLESPPIMLAALRQLITYGIVFFTDVPVEQKADELCELAILSSMLGNIRRTWYGDKVWDVKSVENSKNIAYTNLDLGLHMDLVHYDDPPRYQLLHFLHAAKSLRGGASYFADAYYAAEVLRKTEPEIFATLATEQVAFEYKNGGHWRSSHKPTIELAPPSEFGEEAIIAAVNYSPPFQGRQPWSMFTSGGSTQQEAMERFRRLHHALGRFSSLVESPELQYSLQLAPGECVAFDNRRVLHARTAFSWDAASEPAGEAARWMKGCYVEGDSIRDHYRTLSERLVQDTTML</sequence>
<dbReference type="EMBL" id="BABT02000028">
    <property type="protein sequence ID" value="GAA94102.1"/>
    <property type="molecule type" value="Genomic_DNA"/>
</dbReference>
<evidence type="ECO:0000256" key="4">
    <source>
        <dbReference type="ARBA" id="ARBA00022964"/>
    </source>
</evidence>
<dbReference type="Pfam" id="PF02668">
    <property type="entry name" value="TauD"/>
    <property type="match status" value="1"/>
</dbReference>
<dbReference type="Proteomes" id="UP000009131">
    <property type="component" value="Unassembled WGS sequence"/>
</dbReference>
<organism evidence="8 9">
    <name type="scientific">Mixia osmundae (strain CBS 9802 / IAM 14324 / JCM 22182 / KY 12970)</name>
    <dbReference type="NCBI Taxonomy" id="764103"/>
    <lineage>
        <taxon>Eukaryota</taxon>
        <taxon>Fungi</taxon>
        <taxon>Dikarya</taxon>
        <taxon>Basidiomycota</taxon>
        <taxon>Pucciniomycotina</taxon>
        <taxon>Mixiomycetes</taxon>
        <taxon>Mixiales</taxon>
        <taxon>Mixiaceae</taxon>
        <taxon>Mixia</taxon>
    </lineage>
</organism>
<dbReference type="InParanoid" id="G7DU42"/>
<comment type="cofactor">
    <cofactor evidence="1">
        <name>Fe(2+)</name>
        <dbReference type="ChEBI" id="CHEBI:29033"/>
    </cofactor>
</comment>
<evidence type="ECO:0000256" key="5">
    <source>
        <dbReference type="ARBA" id="ARBA00023002"/>
    </source>
</evidence>
<proteinExistence type="inferred from homology"/>
<dbReference type="InterPro" id="IPR050411">
    <property type="entry name" value="AlphaKG_dependent_hydroxylases"/>
</dbReference>
<dbReference type="PANTHER" id="PTHR10696">
    <property type="entry name" value="GAMMA-BUTYROBETAINE HYDROXYLASE-RELATED"/>
    <property type="match status" value="1"/>
</dbReference>
<comment type="similarity">
    <text evidence="2">Belongs to the gamma-BBH/TMLD family.</text>
</comment>
<keyword evidence="4" id="KW-0223">Dioxygenase</keyword>
<dbReference type="HOGENOM" id="CLU_021859_0_1_1"/>
<accession>G7DU42</accession>
<dbReference type="InterPro" id="IPR042098">
    <property type="entry name" value="TauD-like_sf"/>
</dbReference>
<keyword evidence="9" id="KW-1185">Reference proteome</keyword>
<dbReference type="GO" id="GO:0046872">
    <property type="term" value="F:metal ion binding"/>
    <property type="evidence" value="ECO:0007669"/>
    <property type="project" value="UniProtKB-KW"/>
</dbReference>
<keyword evidence="6" id="KW-0408">Iron</keyword>
<evidence type="ECO:0000256" key="6">
    <source>
        <dbReference type="ARBA" id="ARBA00023004"/>
    </source>
</evidence>
<dbReference type="GO" id="GO:0051213">
    <property type="term" value="F:dioxygenase activity"/>
    <property type="evidence" value="ECO:0007669"/>
    <property type="project" value="UniProtKB-KW"/>
</dbReference>
<dbReference type="GO" id="GO:0005739">
    <property type="term" value="C:mitochondrion"/>
    <property type="evidence" value="ECO:0007669"/>
    <property type="project" value="TreeGrafter"/>
</dbReference>
<evidence type="ECO:0000313" key="8">
    <source>
        <dbReference type="EMBL" id="GAA94102.1"/>
    </source>
</evidence>
<dbReference type="InterPro" id="IPR038492">
    <property type="entry name" value="GBBH-like_N_sf"/>
</dbReference>
<protein>
    <recommendedName>
        <fullName evidence="7">TauD/TfdA-like domain-containing protein</fullName>
    </recommendedName>
</protein>
<dbReference type="AlphaFoldDB" id="G7DU42"/>
<reference evidence="8 9" key="2">
    <citation type="journal article" date="2012" name="Open Biol.">
        <title>Characteristics of nucleosomes and linker DNA regions on the genome of the basidiomycete Mixia osmundae revealed by mono- and dinucleosome mapping.</title>
        <authorList>
            <person name="Nishida H."/>
            <person name="Kondo S."/>
            <person name="Matsumoto T."/>
            <person name="Suzuki Y."/>
            <person name="Yoshikawa H."/>
            <person name="Taylor T.D."/>
            <person name="Sugiyama J."/>
        </authorList>
    </citation>
    <scope>NUCLEOTIDE SEQUENCE [LARGE SCALE GENOMIC DNA]</scope>
    <source>
        <strain evidence="9">CBS 9802 / IAM 14324 / JCM 22182 / KY 12970</strain>
    </source>
</reference>
<dbReference type="STRING" id="764103.G7DU42"/>
<comment type="caution">
    <text evidence="8">The sequence shown here is derived from an EMBL/GenBank/DDBJ whole genome shotgun (WGS) entry which is preliminary data.</text>
</comment>
<evidence type="ECO:0000256" key="2">
    <source>
        <dbReference type="ARBA" id="ARBA00008654"/>
    </source>
</evidence>
<name>G7DU42_MIXOS</name>
<dbReference type="GO" id="GO:0045329">
    <property type="term" value="P:carnitine biosynthetic process"/>
    <property type="evidence" value="ECO:0007669"/>
    <property type="project" value="TreeGrafter"/>
</dbReference>
<keyword evidence="3" id="KW-0479">Metal-binding</keyword>
<dbReference type="SUPFAM" id="SSF51197">
    <property type="entry name" value="Clavaminate synthase-like"/>
    <property type="match status" value="1"/>
</dbReference>
<feature type="domain" description="TauD/TfdA-like" evidence="7">
    <location>
        <begin position="187"/>
        <end position="449"/>
    </location>
</feature>
<keyword evidence="5" id="KW-0560">Oxidoreductase</keyword>
<gene>
    <name evidence="8" type="primary">Mo00749</name>
    <name evidence="8" type="ORF">E5Q_00749</name>
</gene>
<dbReference type="OrthoDB" id="406634at2759"/>
<dbReference type="InterPro" id="IPR003819">
    <property type="entry name" value="TauD/TfdA-like"/>
</dbReference>